<dbReference type="AlphaFoldDB" id="A0A918S9V1"/>
<dbReference type="EMBL" id="BMXB01000001">
    <property type="protein sequence ID" value="GHA28087.1"/>
    <property type="molecule type" value="Genomic_DNA"/>
</dbReference>
<gene>
    <name evidence="1" type="ORF">GCM10007103_07010</name>
</gene>
<reference evidence="1" key="1">
    <citation type="journal article" date="2014" name="Int. J. Syst. Evol. Microbiol.">
        <title>Complete genome sequence of Corynebacterium casei LMG S-19264T (=DSM 44701T), isolated from a smear-ripened cheese.</title>
        <authorList>
            <consortium name="US DOE Joint Genome Institute (JGI-PGF)"/>
            <person name="Walter F."/>
            <person name="Albersmeier A."/>
            <person name="Kalinowski J."/>
            <person name="Ruckert C."/>
        </authorList>
    </citation>
    <scope>NUCLEOTIDE SEQUENCE</scope>
    <source>
        <strain evidence="1">KCTC 12719</strain>
    </source>
</reference>
<evidence type="ECO:0000313" key="2">
    <source>
        <dbReference type="Proteomes" id="UP000610456"/>
    </source>
</evidence>
<proteinExistence type="predicted"/>
<organism evidence="1 2">
    <name type="scientific">Salinimicrobium marinum</name>
    <dbReference type="NCBI Taxonomy" id="680283"/>
    <lineage>
        <taxon>Bacteria</taxon>
        <taxon>Pseudomonadati</taxon>
        <taxon>Bacteroidota</taxon>
        <taxon>Flavobacteriia</taxon>
        <taxon>Flavobacteriales</taxon>
        <taxon>Flavobacteriaceae</taxon>
        <taxon>Salinimicrobium</taxon>
    </lineage>
</organism>
<comment type="caution">
    <text evidence="1">The sequence shown here is derived from an EMBL/GenBank/DDBJ whole genome shotgun (WGS) entry which is preliminary data.</text>
</comment>
<sequence length="174" mass="19576">MRLFYNICVFCFIYFSGTLLSFSQESDLFTSELGSIDKEKQYSALALQDWKISESQLSSIPSGNNIFIEQIGNNNRVNAQISSPNLDARFTQAGMGNEFSIDLNAEKVKYTLVQSGDNNYLLDHTFAPSRTVELSLQQNGNNNHVEKYGTNSITNKLEFNLTGDSKSLIIRSFQ</sequence>
<dbReference type="Proteomes" id="UP000610456">
    <property type="component" value="Unassembled WGS sequence"/>
</dbReference>
<reference evidence="1" key="2">
    <citation type="submission" date="2020-09" db="EMBL/GenBank/DDBJ databases">
        <authorList>
            <person name="Sun Q."/>
            <person name="Kim S."/>
        </authorList>
    </citation>
    <scope>NUCLEOTIDE SEQUENCE</scope>
    <source>
        <strain evidence="1">KCTC 12719</strain>
    </source>
</reference>
<accession>A0A918S9V1</accession>
<keyword evidence="2" id="KW-1185">Reference proteome</keyword>
<dbReference type="RefSeq" id="WP_189603302.1">
    <property type="nucleotide sequence ID" value="NZ_BMXB01000001.1"/>
</dbReference>
<evidence type="ECO:0000313" key="1">
    <source>
        <dbReference type="EMBL" id="GHA28087.1"/>
    </source>
</evidence>
<protein>
    <submittedName>
        <fullName evidence="1">Uncharacterized protein</fullName>
    </submittedName>
</protein>
<name>A0A918S9V1_9FLAO</name>